<dbReference type="OrthoDB" id="346907at2759"/>
<keyword evidence="5 16" id="KW-0723">Serine/threonine-protein kinase</keyword>
<dbReference type="SUPFAM" id="SSF56112">
    <property type="entry name" value="Protein kinase-like (PK-like)"/>
    <property type="match status" value="1"/>
</dbReference>
<keyword evidence="9" id="KW-0418">Kinase</keyword>
<dbReference type="GO" id="GO:0000045">
    <property type="term" value="P:autophagosome assembly"/>
    <property type="evidence" value="ECO:0007669"/>
    <property type="project" value="TreeGrafter"/>
</dbReference>
<dbReference type="GO" id="GO:0000422">
    <property type="term" value="P:autophagy of mitochondrion"/>
    <property type="evidence" value="ECO:0007669"/>
    <property type="project" value="TreeGrafter"/>
</dbReference>
<dbReference type="Gene3D" id="1.10.510.10">
    <property type="entry name" value="Transferase(Phosphotransferase) domain 1"/>
    <property type="match status" value="1"/>
</dbReference>
<dbReference type="PROSITE" id="PS50011">
    <property type="entry name" value="PROTEIN_KINASE_DOM"/>
    <property type="match status" value="1"/>
</dbReference>
<evidence type="ECO:0000256" key="13">
    <source>
        <dbReference type="ARBA" id="ARBA00047899"/>
    </source>
</evidence>
<dbReference type="EC" id="2.7.11.1" evidence="2"/>
<dbReference type="Pfam" id="PF04212">
    <property type="entry name" value="MIT"/>
    <property type="match status" value="1"/>
</dbReference>
<protein>
    <recommendedName>
        <fullName evidence="3">Serine/threonine-protein kinase ULK3</fullName>
        <ecNumber evidence="2">2.7.11.1</ecNumber>
    </recommendedName>
    <alternativeName>
        <fullName evidence="12">Unc-51-like kinase 3</fullName>
    </alternativeName>
</protein>
<dbReference type="AlphaFoldDB" id="A0A8T0D3X9"/>
<comment type="subcellular location">
    <subcellularLocation>
        <location evidence="1">Cytoplasm</location>
    </subcellularLocation>
</comment>
<dbReference type="InterPro" id="IPR017441">
    <property type="entry name" value="Protein_kinase_ATP_BS"/>
</dbReference>
<evidence type="ECO:0000256" key="4">
    <source>
        <dbReference type="ARBA" id="ARBA00022490"/>
    </source>
</evidence>
<feature type="domain" description="Protein kinase" evidence="17">
    <location>
        <begin position="7"/>
        <end position="262"/>
    </location>
</feature>
<feature type="binding site" evidence="15">
    <location>
        <position position="36"/>
    </location>
    <ligand>
        <name>ATP</name>
        <dbReference type="ChEBI" id="CHEBI:30616"/>
    </ligand>
</feature>
<evidence type="ECO:0000256" key="5">
    <source>
        <dbReference type="ARBA" id="ARBA00022527"/>
    </source>
</evidence>
<proteinExistence type="inferred from homology"/>
<name>A0A8T0D3X9_9TREM</name>
<dbReference type="GO" id="GO:0042594">
    <property type="term" value="P:response to starvation"/>
    <property type="evidence" value="ECO:0007669"/>
    <property type="project" value="TreeGrafter"/>
</dbReference>
<dbReference type="InterPro" id="IPR045269">
    <property type="entry name" value="Atg1-like"/>
</dbReference>
<dbReference type="InterPro" id="IPR011009">
    <property type="entry name" value="Kinase-like_dom_sf"/>
</dbReference>
<evidence type="ECO:0000256" key="6">
    <source>
        <dbReference type="ARBA" id="ARBA00022679"/>
    </source>
</evidence>
<dbReference type="Gene3D" id="3.30.200.20">
    <property type="entry name" value="Phosphorylase Kinase, domain 1"/>
    <property type="match status" value="1"/>
</dbReference>
<evidence type="ECO:0000256" key="2">
    <source>
        <dbReference type="ARBA" id="ARBA00012513"/>
    </source>
</evidence>
<dbReference type="InterPro" id="IPR007330">
    <property type="entry name" value="MIT_dom"/>
</dbReference>
<dbReference type="Gene3D" id="1.20.58.80">
    <property type="entry name" value="Phosphotransferase system, lactose/cellobiose-type IIA subunit"/>
    <property type="match status" value="1"/>
</dbReference>
<dbReference type="GO" id="GO:0061709">
    <property type="term" value="P:reticulophagy"/>
    <property type="evidence" value="ECO:0007669"/>
    <property type="project" value="TreeGrafter"/>
</dbReference>
<evidence type="ECO:0000256" key="7">
    <source>
        <dbReference type="ARBA" id="ARBA00022737"/>
    </source>
</evidence>
<evidence type="ECO:0000256" key="1">
    <source>
        <dbReference type="ARBA" id="ARBA00004496"/>
    </source>
</evidence>
<keyword evidence="6" id="KW-0808">Transferase</keyword>
<organism evidence="18 19">
    <name type="scientific">Paragonimus westermani</name>
    <dbReference type="NCBI Taxonomy" id="34504"/>
    <lineage>
        <taxon>Eukaryota</taxon>
        <taxon>Metazoa</taxon>
        <taxon>Spiralia</taxon>
        <taxon>Lophotrochozoa</taxon>
        <taxon>Platyhelminthes</taxon>
        <taxon>Trematoda</taxon>
        <taxon>Digenea</taxon>
        <taxon>Plagiorchiida</taxon>
        <taxon>Troglotremata</taxon>
        <taxon>Troglotrematidae</taxon>
        <taxon>Paragonimus</taxon>
    </lineage>
</organism>
<comment type="caution">
    <text evidence="18">The sequence shown here is derived from an EMBL/GenBank/DDBJ whole genome shotgun (WGS) entry which is preliminary data.</text>
</comment>
<evidence type="ECO:0000256" key="15">
    <source>
        <dbReference type="PROSITE-ProRule" id="PRU10141"/>
    </source>
</evidence>
<evidence type="ECO:0000256" key="12">
    <source>
        <dbReference type="ARBA" id="ARBA00032242"/>
    </source>
</evidence>
<evidence type="ECO:0000313" key="18">
    <source>
        <dbReference type="EMBL" id="KAF8562156.1"/>
    </source>
</evidence>
<dbReference type="PROSITE" id="PS00108">
    <property type="entry name" value="PROTEIN_KINASE_ST"/>
    <property type="match status" value="1"/>
</dbReference>
<dbReference type="GO" id="GO:0034727">
    <property type="term" value="P:piecemeal microautophagy of the nucleus"/>
    <property type="evidence" value="ECO:0007669"/>
    <property type="project" value="TreeGrafter"/>
</dbReference>
<keyword evidence="19" id="KW-1185">Reference proteome</keyword>
<accession>A0A8T0D3X9</accession>
<dbReference type="GO" id="GO:0005829">
    <property type="term" value="C:cytosol"/>
    <property type="evidence" value="ECO:0007669"/>
    <property type="project" value="TreeGrafter"/>
</dbReference>
<dbReference type="Pfam" id="PF00069">
    <property type="entry name" value="Pkinase"/>
    <property type="match status" value="1"/>
</dbReference>
<keyword evidence="8 15" id="KW-0547">Nucleotide-binding</keyword>
<dbReference type="InterPro" id="IPR036181">
    <property type="entry name" value="MIT_dom_sf"/>
</dbReference>
<comment type="catalytic activity">
    <reaction evidence="14">
        <text>L-seryl-[protein] + ATP = O-phospho-L-seryl-[protein] + ADP + H(+)</text>
        <dbReference type="Rhea" id="RHEA:17989"/>
        <dbReference type="Rhea" id="RHEA-COMP:9863"/>
        <dbReference type="Rhea" id="RHEA-COMP:11604"/>
        <dbReference type="ChEBI" id="CHEBI:15378"/>
        <dbReference type="ChEBI" id="CHEBI:29999"/>
        <dbReference type="ChEBI" id="CHEBI:30616"/>
        <dbReference type="ChEBI" id="CHEBI:83421"/>
        <dbReference type="ChEBI" id="CHEBI:456216"/>
        <dbReference type="EC" id="2.7.11.1"/>
    </reaction>
</comment>
<comment type="catalytic activity">
    <reaction evidence="13">
        <text>L-threonyl-[protein] + ATP = O-phospho-L-threonyl-[protein] + ADP + H(+)</text>
        <dbReference type="Rhea" id="RHEA:46608"/>
        <dbReference type="Rhea" id="RHEA-COMP:11060"/>
        <dbReference type="Rhea" id="RHEA-COMP:11605"/>
        <dbReference type="ChEBI" id="CHEBI:15378"/>
        <dbReference type="ChEBI" id="CHEBI:30013"/>
        <dbReference type="ChEBI" id="CHEBI:30616"/>
        <dbReference type="ChEBI" id="CHEBI:61977"/>
        <dbReference type="ChEBI" id="CHEBI:456216"/>
        <dbReference type="EC" id="2.7.11.1"/>
    </reaction>
</comment>
<dbReference type="GO" id="GO:0005524">
    <property type="term" value="F:ATP binding"/>
    <property type="evidence" value="ECO:0007669"/>
    <property type="project" value="UniProtKB-UniRule"/>
</dbReference>
<evidence type="ECO:0000256" key="3">
    <source>
        <dbReference type="ARBA" id="ARBA00021644"/>
    </source>
</evidence>
<evidence type="ECO:0000256" key="9">
    <source>
        <dbReference type="ARBA" id="ARBA00022777"/>
    </source>
</evidence>
<dbReference type="FunFam" id="3.30.200.20:FF:000042">
    <property type="entry name" value="Aurora kinase A"/>
    <property type="match status" value="1"/>
</dbReference>
<keyword evidence="4" id="KW-0963">Cytoplasm</keyword>
<dbReference type="GO" id="GO:0010506">
    <property type="term" value="P:regulation of autophagy"/>
    <property type="evidence" value="ECO:0007669"/>
    <property type="project" value="InterPro"/>
</dbReference>
<dbReference type="GO" id="GO:0034045">
    <property type="term" value="C:phagophore assembly site membrane"/>
    <property type="evidence" value="ECO:0007669"/>
    <property type="project" value="TreeGrafter"/>
</dbReference>
<evidence type="ECO:0000256" key="16">
    <source>
        <dbReference type="RuleBase" id="RU000304"/>
    </source>
</evidence>
<evidence type="ECO:0000313" key="19">
    <source>
        <dbReference type="Proteomes" id="UP000699462"/>
    </source>
</evidence>
<dbReference type="GO" id="GO:0005776">
    <property type="term" value="C:autophagosome"/>
    <property type="evidence" value="ECO:0007669"/>
    <property type="project" value="TreeGrafter"/>
</dbReference>
<dbReference type="PANTHER" id="PTHR24348:SF65">
    <property type="entry name" value="SERINE_THREONINE-PROTEIN KINASE ULK3"/>
    <property type="match status" value="1"/>
</dbReference>
<dbReference type="InterPro" id="IPR008271">
    <property type="entry name" value="Ser/Thr_kinase_AS"/>
</dbReference>
<dbReference type="PROSITE" id="PS00107">
    <property type="entry name" value="PROTEIN_KINASE_ATP"/>
    <property type="match status" value="1"/>
</dbReference>
<dbReference type="SMART" id="SM00220">
    <property type="entry name" value="S_TKc"/>
    <property type="match status" value="1"/>
</dbReference>
<reference evidence="18 19" key="1">
    <citation type="submission" date="2019-07" db="EMBL/GenBank/DDBJ databases">
        <title>Annotation for the trematode Paragonimus westermani.</title>
        <authorList>
            <person name="Choi Y.-J."/>
        </authorList>
    </citation>
    <scope>NUCLEOTIDE SEQUENCE [LARGE SCALE GENOMIC DNA]</scope>
    <source>
        <strain evidence="18">180907_Pwestermani</strain>
    </source>
</reference>
<dbReference type="GO" id="GO:0004674">
    <property type="term" value="F:protein serine/threonine kinase activity"/>
    <property type="evidence" value="ECO:0007669"/>
    <property type="project" value="UniProtKB-KW"/>
</dbReference>
<evidence type="ECO:0000256" key="14">
    <source>
        <dbReference type="ARBA" id="ARBA00048679"/>
    </source>
</evidence>
<comment type="similarity">
    <text evidence="16">Belongs to the protein kinase superfamily.</text>
</comment>
<dbReference type="EMBL" id="JTDF01021198">
    <property type="protein sequence ID" value="KAF8562156.1"/>
    <property type="molecule type" value="Genomic_DNA"/>
</dbReference>
<dbReference type="InterPro" id="IPR000719">
    <property type="entry name" value="Prot_kinase_dom"/>
</dbReference>
<keyword evidence="11" id="KW-0072">Autophagy</keyword>
<evidence type="ECO:0000259" key="17">
    <source>
        <dbReference type="PROSITE" id="PS50011"/>
    </source>
</evidence>
<sequence length="487" mass="54912">MLKVPGCNPLRKLGQGSYGEVYLAKKRDSEQLIAVKCISKLKLSRRGEDNLVSEIAILQKLEHPHIVRLLDFTWDSAKVYLYMEYCAGGDLSQYIRAKHRLPEKLVRRFLRQLGLALQYLKSKNVVHMDLKPQNILLTLNSNPILKVTDFGFARRAKDAVQRNELRGTLLYMAPEIYCEGLYHPSCDLWSVGVILYECLFGSPPYASQDSESLKLKLLKDEPIELPSDVTISSNCASLIRRLLKRHPTERMSHEEFFEHPFVDLEHAPSADSLDKALNHLEQAHELEKVCDWKSAYEGYLRGLSHLVAAVEYEVSPKPREELKQLAVQCFKQAEIVKARLKTGREYDSRPTRPAISAKFVSPTKFVSETEFKPTTVKSVARISTSRGAPPRPPLPTSLSFDSQSVVHFARDSQTKLPKADVQSPELSSSNLMGYLKSFFYSNSESSGPPLQLRSRTSAVIETPTLPAASSGKPWFHLSLLIIGIFPS</sequence>
<evidence type="ECO:0000256" key="8">
    <source>
        <dbReference type="ARBA" id="ARBA00022741"/>
    </source>
</evidence>
<dbReference type="Proteomes" id="UP000699462">
    <property type="component" value="Unassembled WGS sequence"/>
</dbReference>
<dbReference type="FunFam" id="1.10.510.10:FF:000571">
    <property type="entry name" value="Maternal embryonic leucine zipper kinase"/>
    <property type="match status" value="1"/>
</dbReference>
<evidence type="ECO:0000256" key="11">
    <source>
        <dbReference type="ARBA" id="ARBA00023006"/>
    </source>
</evidence>
<dbReference type="PANTHER" id="PTHR24348">
    <property type="entry name" value="SERINE/THREONINE-PROTEIN KINASE UNC-51-RELATED"/>
    <property type="match status" value="1"/>
</dbReference>
<gene>
    <name evidence="18" type="ORF">P879_10667</name>
</gene>
<keyword evidence="7" id="KW-0677">Repeat</keyword>
<evidence type="ECO:0000256" key="10">
    <source>
        <dbReference type="ARBA" id="ARBA00022840"/>
    </source>
</evidence>
<dbReference type="SUPFAM" id="SSF116846">
    <property type="entry name" value="MIT domain"/>
    <property type="match status" value="1"/>
</dbReference>
<keyword evidence="10 15" id="KW-0067">ATP-binding</keyword>